<sequence length="83" mass="8712">MTTPLVEGIITSERPDALLPTMGGQTALNLAVSLADFGALDRLGVRLIGASLRPSAWTRTSASSLSSFHSENERGSRQISGGR</sequence>
<accession>A0AAD8RD30</accession>
<feature type="domain" description="Carbamoyl phosphate synthase preATP-grasp" evidence="2">
    <location>
        <begin position="4"/>
        <end position="52"/>
    </location>
</feature>
<dbReference type="AlphaFoldDB" id="A0AAD8RD30"/>
<evidence type="ECO:0000256" key="1">
    <source>
        <dbReference type="SAM" id="MobiDB-lite"/>
    </source>
</evidence>
<dbReference type="InterPro" id="IPR016185">
    <property type="entry name" value="PreATP-grasp_dom_sf"/>
</dbReference>
<gene>
    <name evidence="3" type="ORF">QYE76_024792</name>
</gene>
<dbReference type="SUPFAM" id="SSF52440">
    <property type="entry name" value="PreATP-grasp domain"/>
    <property type="match status" value="1"/>
</dbReference>
<evidence type="ECO:0000313" key="3">
    <source>
        <dbReference type="EMBL" id="KAK1619275.1"/>
    </source>
</evidence>
<dbReference type="Proteomes" id="UP001231189">
    <property type="component" value="Unassembled WGS sequence"/>
</dbReference>
<name>A0AAD8RD30_LOLMU</name>
<reference evidence="3" key="1">
    <citation type="submission" date="2023-07" db="EMBL/GenBank/DDBJ databases">
        <title>A chromosome-level genome assembly of Lolium multiflorum.</title>
        <authorList>
            <person name="Chen Y."/>
            <person name="Copetti D."/>
            <person name="Kolliker R."/>
            <person name="Studer B."/>
        </authorList>
    </citation>
    <scope>NUCLEOTIDE SEQUENCE</scope>
    <source>
        <strain evidence="3">02402/16</strain>
        <tissue evidence="3">Leaf</tissue>
    </source>
</reference>
<evidence type="ECO:0000313" key="4">
    <source>
        <dbReference type="Proteomes" id="UP001231189"/>
    </source>
</evidence>
<comment type="caution">
    <text evidence="3">The sequence shown here is derived from an EMBL/GenBank/DDBJ whole genome shotgun (WGS) entry which is preliminary data.</text>
</comment>
<dbReference type="Pfam" id="PF25596">
    <property type="entry name" value="CPSase_L_D1"/>
    <property type="match status" value="1"/>
</dbReference>
<evidence type="ECO:0000259" key="2">
    <source>
        <dbReference type="Pfam" id="PF25596"/>
    </source>
</evidence>
<protein>
    <recommendedName>
        <fullName evidence="2">Carbamoyl phosphate synthase preATP-grasp domain-containing protein</fullName>
    </recommendedName>
</protein>
<keyword evidence="4" id="KW-1185">Reference proteome</keyword>
<dbReference type="EMBL" id="JAUUTY010000006">
    <property type="protein sequence ID" value="KAK1619275.1"/>
    <property type="molecule type" value="Genomic_DNA"/>
</dbReference>
<feature type="region of interest" description="Disordered" evidence="1">
    <location>
        <begin position="63"/>
        <end position="83"/>
    </location>
</feature>
<organism evidence="3 4">
    <name type="scientific">Lolium multiflorum</name>
    <name type="common">Italian ryegrass</name>
    <name type="synonym">Lolium perenne subsp. multiflorum</name>
    <dbReference type="NCBI Taxonomy" id="4521"/>
    <lineage>
        <taxon>Eukaryota</taxon>
        <taxon>Viridiplantae</taxon>
        <taxon>Streptophyta</taxon>
        <taxon>Embryophyta</taxon>
        <taxon>Tracheophyta</taxon>
        <taxon>Spermatophyta</taxon>
        <taxon>Magnoliopsida</taxon>
        <taxon>Liliopsida</taxon>
        <taxon>Poales</taxon>
        <taxon>Poaceae</taxon>
        <taxon>BOP clade</taxon>
        <taxon>Pooideae</taxon>
        <taxon>Poodae</taxon>
        <taxon>Poeae</taxon>
        <taxon>Poeae Chloroplast Group 2 (Poeae type)</taxon>
        <taxon>Loliodinae</taxon>
        <taxon>Loliinae</taxon>
        <taxon>Lolium</taxon>
    </lineage>
</organism>
<dbReference type="Gene3D" id="3.40.50.20">
    <property type="match status" value="1"/>
</dbReference>
<proteinExistence type="predicted"/>
<dbReference type="InterPro" id="IPR058047">
    <property type="entry name" value="CPSase_preATP-grasp"/>
</dbReference>